<protein>
    <submittedName>
        <fullName evidence="5">Acetyltransferase</fullName>
    </submittedName>
</protein>
<name>A0A2G1QU97_9HYPH</name>
<dbReference type="InterPro" id="IPR011004">
    <property type="entry name" value="Trimer_LpxA-like_sf"/>
</dbReference>
<keyword evidence="4" id="KW-0012">Acyltransferase</keyword>
<dbReference type="PANTHER" id="PTHR43300">
    <property type="entry name" value="ACETYLTRANSFERASE"/>
    <property type="match status" value="1"/>
</dbReference>
<dbReference type="GO" id="GO:0016746">
    <property type="term" value="F:acyltransferase activity"/>
    <property type="evidence" value="ECO:0007669"/>
    <property type="project" value="UniProtKB-KW"/>
</dbReference>
<evidence type="ECO:0000256" key="1">
    <source>
        <dbReference type="ARBA" id="ARBA00007274"/>
    </source>
</evidence>
<evidence type="ECO:0000256" key="2">
    <source>
        <dbReference type="ARBA" id="ARBA00022679"/>
    </source>
</evidence>
<dbReference type="PANTHER" id="PTHR43300:SF11">
    <property type="entry name" value="ACETYLTRANSFERASE RV3034C-RELATED"/>
    <property type="match status" value="1"/>
</dbReference>
<evidence type="ECO:0000313" key="6">
    <source>
        <dbReference type="Proteomes" id="UP000221168"/>
    </source>
</evidence>
<organism evidence="5 6">
    <name type="scientific">Zhengella mangrovi</name>
    <dbReference type="NCBI Taxonomy" id="1982044"/>
    <lineage>
        <taxon>Bacteria</taxon>
        <taxon>Pseudomonadati</taxon>
        <taxon>Pseudomonadota</taxon>
        <taxon>Alphaproteobacteria</taxon>
        <taxon>Hyphomicrobiales</taxon>
        <taxon>Notoacmeibacteraceae</taxon>
        <taxon>Zhengella</taxon>
    </lineage>
</organism>
<dbReference type="OrthoDB" id="9815592at2"/>
<dbReference type="Pfam" id="PF00132">
    <property type="entry name" value="Hexapep"/>
    <property type="match status" value="1"/>
</dbReference>
<dbReference type="RefSeq" id="WP_099303160.1">
    <property type="nucleotide sequence ID" value="NZ_PDVP01000001.1"/>
</dbReference>
<keyword evidence="6" id="KW-1185">Reference proteome</keyword>
<evidence type="ECO:0000256" key="4">
    <source>
        <dbReference type="ARBA" id="ARBA00023315"/>
    </source>
</evidence>
<comment type="caution">
    <text evidence="5">The sequence shown here is derived from an EMBL/GenBank/DDBJ whole genome shotgun (WGS) entry which is preliminary data.</text>
</comment>
<dbReference type="Gene3D" id="2.160.10.10">
    <property type="entry name" value="Hexapeptide repeat proteins"/>
    <property type="match status" value="1"/>
</dbReference>
<evidence type="ECO:0000313" key="5">
    <source>
        <dbReference type="EMBL" id="PHP68768.1"/>
    </source>
</evidence>
<comment type="similarity">
    <text evidence="1">Belongs to the transferase hexapeptide repeat family.</text>
</comment>
<proteinExistence type="inferred from homology"/>
<accession>A0A2G1QU97</accession>
<dbReference type="NCBIfam" id="TIGR03308">
    <property type="entry name" value="phn_thr-fam"/>
    <property type="match status" value="1"/>
</dbReference>
<dbReference type="InterPro" id="IPR001451">
    <property type="entry name" value="Hexapep"/>
</dbReference>
<dbReference type="InterPro" id="IPR017694">
    <property type="entry name" value="Phosphonate_tfrase_rpt"/>
</dbReference>
<keyword evidence="3" id="KW-0677">Repeat</keyword>
<sequence length="212" mass="23394">MTRLSETPLVHGTALVTDTTLGRYTEVAERCHVSESSLGDYSYMMRECEVWSARIGKFVNIASHVRINATNHPVWRATLHHFTYRAGDYFADAAHESEFFDWRRSNTVTVGHDVWIGHGATILPGVSIGNGAVIGAGAVVSKDVAPYTIVGGVPARTIRKRFDGDIGERMDRLAWWDWDHARLRAALDDFRALDAAAFLAKHETPAMAGAAL</sequence>
<dbReference type="AlphaFoldDB" id="A0A2G1QU97"/>
<dbReference type="CDD" id="cd03349">
    <property type="entry name" value="LbH_XAT"/>
    <property type="match status" value="1"/>
</dbReference>
<dbReference type="SUPFAM" id="SSF51161">
    <property type="entry name" value="Trimeric LpxA-like enzymes"/>
    <property type="match status" value="1"/>
</dbReference>
<gene>
    <name evidence="5" type="ORF">CSC94_01870</name>
</gene>
<keyword evidence="2 5" id="KW-0808">Transferase</keyword>
<evidence type="ECO:0000256" key="3">
    <source>
        <dbReference type="ARBA" id="ARBA00022737"/>
    </source>
</evidence>
<dbReference type="PROSITE" id="PS00101">
    <property type="entry name" value="HEXAPEP_TRANSFERASES"/>
    <property type="match status" value="1"/>
</dbReference>
<dbReference type="InterPro" id="IPR050179">
    <property type="entry name" value="Trans_hexapeptide_repeat"/>
</dbReference>
<dbReference type="Proteomes" id="UP000221168">
    <property type="component" value="Unassembled WGS sequence"/>
</dbReference>
<dbReference type="EMBL" id="PDVP01000001">
    <property type="protein sequence ID" value="PHP68768.1"/>
    <property type="molecule type" value="Genomic_DNA"/>
</dbReference>
<dbReference type="InterPro" id="IPR018357">
    <property type="entry name" value="Hexapep_transf_CS"/>
</dbReference>
<reference evidence="5 6" key="1">
    <citation type="submission" date="2017-10" db="EMBL/GenBank/DDBJ databases">
        <title>Sedimentibacterium mangrovi gen. nov., sp. nov., a novel member of family Phyllobacteriacea isolated from mangrove sediment.</title>
        <authorList>
            <person name="Liao H."/>
            <person name="Tian Y."/>
        </authorList>
    </citation>
    <scope>NUCLEOTIDE SEQUENCE [LARGE SCALE GENOMIC DNA]</scope>
    <source>
        <strain evidence="5 6">X9-2-2</strain>
    </source>
</reference>